<dbReference type="EMBL" id="BMRP01000016">
    <property type="protein sequence ID" value="GGU74773.1"/>
    <property type="molecule type" value="Genomic_DNA"/>
</dbReference>
<organism evidence="1 2">
    <name type="scientific">Streptomyces albospinus</name>
    <dbReference type="NCBI Taxonomy" id="285515"/>
    <lineage>
        <taxon>Bacteria</taxon>
        <taxon>Bacillati</taxon>
        <taxon>Actinomycetota</taxon>
        <taxon>Actinomycetes</taxon>
        <taxon>Kitasatosporales</taxon>
        <taxon>Streptomycetaceae</taxon>
        <taxon>Streptomyces</taxon>
    </lineage>
</organism>
<dbReference type="Proteomes" id="UP000654471">
    <property type="component" value="Unassembled WGS sequence"/>
</dbReference>
<reference evidence="2" key="1">
    <citation type="journal article" date="2019" name="Int. J. Syst. Evol. Microbiol.">
        <title>The Global Catalogue of Microorganisms (GCM) 10K type strain sequencing project: providing services to taxonomists for standard genome sequencing and annotation.</title>
        <authorList>
            <consortium name="The Broad Institute Genomics Platform"/>
            <consortium name="The Broad Institute Genome Sequencing Center for Infectious Disease"/>
            <person name="Wu L."/>
            <person name="Ma J."/>
        </authorList>
    </citation>
    <scope>NUCLEOTIDE SEQUENCE [LARGE SCALE GENOMIC DNA]</scope>
    <source>
        <strain evidence="2">JCM 3399</strain>
    </source>
</reference>
<evidence type="ECO:0000313" key="1">
    <source>
        <dbReference type="EMBL" id="GGU74773.1"/>
    </source>
</evidence>
<gene>
    <name evidence="1" type="ORF">GCM10010211_45860</name>
</gene>
<name>A0ABQ2V9B9_9ACTN</name>
<dbReference type="RefSeq" id="WP_189302812.1">
    <property type="nucleotide sequence ID" value="NZ_BMRP01000016.1"/>
</dbReference>
<evidence type="ECO:0000313" key="2">
    <source>
        <dbReference type="Proteomes" id="UP000654471"/>
    </source>
</evidence>
<keyword evidence="2" id="KW-1185">Reference proteome</keyword>
<protein>
    <submittedName>
        <fullName evidence="1">Uncharacterized protein</fullName>
    </submittedName>
</protein>
<proteinExistence type="predicted"/>
<sequence>MTHDETVRLAGSLSDLAAVIHQADLDDKVEIHHRLGLQLTYTPGHQTIRAEIAPTCTCPATTSSQHGVSVALQTPYAGVCQFNGPVSLPVVTEGVAIRGGCGGEAG</sequence>
<comment type="caution">
    <text evidence="1">The sequence shown here is derived from an EMBL/GenBank/DDBJ whole genome shotgun (WGS) entry which is preliminary data.</text>
</comment>
<accession>A0ABQ2V9B9</accession>